<name>A0A8S4N8Y1_OWEFU</name>
<evidence type="ECO:0000256" key="4">
    <source>
        <dbReference type="ARBA" id="ARBA00022833"/>
    </source>
</evidence>
<sequence length="127" mass="14888">IICIISDVCSSQIDELRQRRIHTKIENRLQLIAFDKVTQKFLCKVCHKSFKNRDSLLDHARLHTGENLHSCSFCSKQFVSNSKLVTHQRTHTGEKPFQCKICLKTFGDRSSHIRHMKRTHLFLQEPT</sequence>
<dbReference type="SUPFAM" id="SSF57667">
    <property type="entry name" value="beta-beta-alpha zinc fingers"/>
    <property type="match status" value="2"/>
</dbReference>
<keyword evidence="2" id="KW-0677">Repeat</keyword>
<dbReference type="PANTHER" id="PTHR24379:SF127">
    <property type="entry name" value="BLOODY FINGERS-RELATED"/>
    <property type="match status" value="1"/>
</dbReference>
<feature type="domain" description="C2H2-type" evidence="6">
    <location>
        <begin position="69"/>
        <end position="96"/>
    </location>
</feature>
<feature type="domain" description="C2H2-type" evidence="6">
    <location>
        <begin position="97"/>
        <end position="120"/>
    </location>
</feature>
<dbReference type="InterPro" id="IPR013087">
    <property type="entry name" value="Znf_C2H2_type"/>
</dbReference>
<dbReference type="AlphaFoldDB" id="A0A8S4N8Y1"/>
<evidence type="ECO:0000259" key="6">
    <source>
        <dbReference type="PROSITE" id="PS50157"/>
    </source>
</evidence>
<evidence type="ECO:0000256" key="3">
    <source>
        <dbReference type="ARBA" id="ARBA00022771"/>
    </source>
</evidence>
<keyword evidence="1" id="KW-0479">Metal-binding</keyword>
<evidence type="ECO:0000256" key="5">
    <source>
        <dbReference type="PROSITE-ProRule" id="PRU00042"/>
    </source>
</evidence>
<dbReference type="GO" id="GO:0008270">
    <property type="term" value="F:zinc ion binding"/>
    <property type="evidence" value="ECO:0007669"/>
    <property type="project" value="UniProtKB-KW"/>
</dbReference>
<reference evidence="7" key="1">
    <citation type="submission" date="2022-03" db="EMBL/GenBank/DDBJ databases">
        <authorList>
            <person name="Martin C."/>
        </authorList>
    </citation>
    <scope>NUCLEOTIDE SEQUENCE</scope>
</reference>
<protein>
    <recommendedName>
        <fullName evidence="6">C2H2-type domain-containing protein</fullName>
    </recommendedName>
</protein>
<dbReference type="FunFam" id="3.30.160.60:FF:002343">
    <property type="entry name" value="Zinc finger protein 33A"/>
    <property type="match status" value="1"/>
</dbReference>
<dbReference type="OrthoDB" id="3437960at2759"/>
<dbReference type="GO" id="GO:0000977">
    <property type="term" value="F:RNA polymerase II transcription regulatory region sequence-specific DNA binding"/>
    <property type="evidence" value="ECO:0007669"/>
    <property type="project" value="TreeGrafter"/>
</dbReference>
<feature type="non-terminal residue" evidence="7">
    <location>
        <position position="1"/>
    </location>
</feature>
<feature type="domain" description="C2H2-type" evidence="6">
    <location>
        <begin position="41"/>
        <end position="68"/>
    </location>
</feature>
<dbReference type="InterPro" id="IPR036236">
    <property type="entry name" value="Znf_C2H2_sf"/>
</dbReference>
<dbReference type="FunFam" id="3.30.160.60:FF:000710">
    <property type="entry name" value="Zinc finger protein 768"/>
    <property type="match status" value="1"/>
</dbReference>
<evidence type="ECO:0000313" key="8">
    <source>
        <dbReference type="Proteomes" id="UP000749559"/>
    </source>
</evidence>
<dbReference type="Gene3D" id="3.30.160.60">
    <property type="entry name" value="Classic Zinc Finger"/>
    <property type="match status" value="3"/>
</dbReference>
<proteinExistence type="predicted"/>
<dbReference type="EMBL" id="CAIIXF020000002">
    <property type="protein sequence ID" value="CAH1776968.1"/>
    <property type="molecule type" value="Genomic_DNA"/>
</dbReference>
<dbReference type="GO" id="GO:0000981">
    <property type="term" value="F:DNA-binding transcription factor activity, RNA polymerase II-specific"/>
    <property type="evidence" value="ECO:0007669"/>
    <property type="project" value="TreeGrafter"/>
</dbReference>
<evidence type="ECO:0000256" key="2">
    <source>
        <dbReference type="ARBA" id="ARBA00022737"/>
    </source>
</evidence>
<keyword evidence="8" id="KW-1185">Reference proteome</keyword>
<keyword evidence="3 5" id="KW-0863">Zinc-finger</keyword>
<organism evidence="7 8">
    <name type="scientific">Owenia fusiformis</name>
    <name type="common">Polychaete worm</name>
    <dbReference type="NCBI Taxonomy" id="6347"/>
    <lineage>
        <taxon>Eukaryota</taxon>
        <taxon>Metazoa</taxon>
        <taxon>Spiralia</taxon>
        <taxon>Lophotrochozoa</taxon>
        <taxon>Annelida</taxon>
        <taxon>Polychaeta</taxon>
        <taxon>Sedentaria</taxon>
        <taxon>Canalipalpata</taxon>
        <taxon>Sabellida</taxon>
        <taxon>Oweniida</taxon>
        <taxon>Oweniidae</taxon>
        <taxon>Owenia</taxon>
    </lineage>
</organism>
<evidence type="ECO:0000313" key="7">
    <source>
        <dbReference type="EMBL" id="CAH1776968.1"/>
    </source>
</evidence>
<dbReference type="GO" id="GO:0005634">
    <property type="term" value="C:nucleus"/>
    <property type="evidence" value="ECO:0007669"/>
    <property type="project" value="TreeGrafter"/>
</dbReference>
<dbReference type="PANTHER" id="PTHR24379">
    <property type="entry name" value="KRAB AND ZINC FINGER DOMAIN-CONTAINING"/>
    <property type="match status" value="1"/>
</dbReference>
<dbReference type="Pfam" id="PF12874">
    <property type="entry name" value="zf-met"/>
    <property type="match status" value="1"/>
</dbReference>
<gene>
    <name evidence="7" type="ORF">OFUS_LOCUS4092</name>
</gene>
<accession>A0A8S4N8Y1</accession>
<dbReference type="PROSITE" id="PS50157">
    <property type="entry name" value="ZINC_FINGER_C2H2_2"/>
    <property type="match status" value="3"/>
</dbReference>
<dbReference type="SMART" id="SM00355">
    <property type="entry name" value="ZnF_C2H2"/>
    <property type="match status" value="3"/>
</dbReference>
<dbReference type="Pfam" id="PF00096">
    <property type="entry name" value="zf-C2H2"/>
    <property type="match status" value="2"/>
</dbReference>
<keyword evidence="4" id="KW-0862">Zinc</keyword>
<dbReference type="PROSITE" id="PS00028">
    <property type="entry name" value="ZINC_FINGER_C2H2_1"/>
    <property type="match status" value="3"/>
</dbReference>
<dbReference type="Proteomes" id="UP000749559">
    <property type="component" value="Unassembled WGS sequence"/>
</dbReference>
<comment type="caution">
    <text evidence="7">The sequence shown here is derived from an EMBL/GenBank/DDBJ whole genome shotgun (WGS) entry which is preliminary data.</text>
</comment>
<evidence type="ECO:0000256" key="1">
    <source>
        <dbReference type="ARBA" id="ARBA00022723"/>
    </source>
</evidence>